<evidence type="ECO:0000313" key="2">
    <source>
        <dbReference type="EMBL" id="EHL32315.1"/>
    </source>
</evidence>
<dbReference type="Proteomes" id="UP000002770">
    <property type="component" value="Unassembled WGS sequence"/>
</dbReference>
<reference evidence="2 3" key="1">
    <citation type="journal article" date="2011" name="BMC Genomics">
        <title>Insight into cross-talk between intra-amoebal pathogens.</title>
        <authorList>
            <person name="Gimenez G."/>
            <person name="Bertelli C."/>
            <person name="Moliner C."/>
            <person name="Robert C."/>
            <person name="Raoult D."/>
            <person name="Fournier P.E."/>
            <person name="Greub G."/>
        </authorList>
    </citation>
    <scope>NUCLEOTIDE SEQUENCE [LARGE SCALE GENOMIC DNA]</scope>
    <source>
        <strain evidence="2 3">LLAP12</strain>
    </source>
</reference>
<dbReference type="InParanoid" id="G9EKG4"/>
<organism evidence="2 3">
    <name type="scientific">Legionella drancourtii LLAP12</name>
    <dbReference type="NCBI Taxonomy" id="658187"/>
    <lineage>
        <taxon>Bacteria</taxon>
        <taxon>Pseudomonadati</taxon>
        <taxon>Pseudomonadota</taxon>
        <taxon>Gammaproteobacteria</taxon>
        <taxon>Legionellales</taxon>
        <taxon>Legionellaceae</taxon>
        <taxon>Legionella</taxon>
    </lineage>
</organism>
<feature type="transmembrane region" description="Helical" evidence="1">
    <location>
        <begin position="38"/>
        <end position="63"/>
    </location>
</feature>
<gene>
    <name evidence="2" type="ORF">LDG_5696</name>
</gene>
<accession>G9EKG4</accession>
<keyword evidence="1" id="KW-0812">Transmembrane</keyword>
<dbReference type="AlphaFoldDB" id="G9EKG4"/>
<proteinExistence type="predicted"/>
<evidence type="ECO:0000313" key="3">
    <source>
        <dbReference type="Proteomes" id="UP000002770"/>
    </source>
</evidence>
<sequence>MRGSACCLRRMIMCNIIPITIFKIRQQVLLLVNLKGFWMVMIVFLPIFIMLLVSIFVWWWFLFLCSWW</sequence>
<protein>
    <submittedName>
        <fullName evidence="2">Uncharacterized protein</fullName>
    </submittedName>
</protein>
<name>G9EKG4_9GAMM</name>
<dbReference type="STRING" id="658187.LDG_5696"/>
<keyword evidence="1" id="KW-1133">Transmembrane helix</keyword>
<dbReference type="HOGENOM" id="CLU_2788777_0_0_6"/>
<keyword evidence="3" id="KW-1185">Reference proteome</keyword>
<keyword evidence="1" id="KW-0472">Membrane</keyword>
<evidence type="ECO:0000256" key="1">
    <source>
        <dbReference type="SAM" id="Phobius"/>
    </source>
</evidence>
<dbReference type="EMBL" id="JH413801">
    <property type="protein sequence ID" value="EHL32315.1"/>
    <property type="molecule type" value="Genomic_DNA"/>
</dbReference>